<dbReference type="GO" id="GO:0009966">
    <property type="term" value="P:regulation of signal transduction"/>
    <property type="evidence" value="ECO:0000318"/>
    <property type="project" value="GO_Central"/>
</dbReference>
<reference evidence="11" key="2">
    <citation type="submission" date="2025-08" db="UniProtKB">
        <authorList>
            <consortium name="Ensembl"/>
        </authorList>
    </citation>
    <scope>IDENTIFICATION</scope>
    <source>
        <strain evidence="11">Glennie</strain>
    </source>
</reference>
<dbReference type="GeneTree" id="ENSGT00530000063555"/>
<keyword evidence="5" id="KW-0325">Glycoprotein</keyword>
<feature type="domain" description="IGFBP N-terminal" evidence="9">
    <location>
        <begin position="31"/>
        <end position="116"/>
    </location>
</feature>
<keyword evidence="3 7" id="KW-0732">Signal</keyword>
<feature type="domain" description="Kazal-like" evidence="10">
    <location>
        <begin position="121"/>
        <end position="160"/>
    </location>
</feature>
<dbReference type="KEGG" id="oaa:114808129"/>
<dbReference type="GO" id="GO:0005615">
    <property type="term" value="C:extracellular space"/>
    <property type="evidence" value="ECO:0000318"/>
    <property type="project" value="GO_Central"/>
</dbReference>
<dbReference type="Proteomes" id="UP000002279">
    <property type="component" value="Chromosome X5"/>
</dbReference>
<feature type="domain" description="Ig-like" evidence="8">
    <location>
        <begin position="162"/>
        <end position="266"/>
    </location>
</feature>
<dbReference type="InterPro" id="IPR003599">
    <property type="entry name" value="Ig_sub"/>
</dbReference>
<feature type="chain" id="PRO_5026195806" evidence="7">
    <location>
        <begin position="29"/>
        <end position="285"/>
    </location>
</feature>
<evidence type="ECO:0000256" key="2">
    <source>
        <dbReference type="ARBA" id="ARBA00022525"/>
    </source>
</evidence>
<dbReference type="SUPFAM" id="SSF48726">
    <property type="entry name" value="Immunoglobulin"/>
    <property type="match status" value="1"/>
</dbReference>
<evidence type="ECO:0000256" key="7">
    <source>
        <dbReference type="SAM" id="SignalP"/>
    </source>
</evidence>
<dbReference type="InParanoid" id="A0A6I8P5F1"/>
<dbReference type="PANTHER" id="PTHR14186:SF16">
    <property type="entry name" value="INSULIN-LIKE GROWTH FACTOR-BINDING PROTEIN-LIKE 1"/>
    <property type="match status" value="1"/>
</dbReference>
<dbReference type="SUPFAM" id="SSF57184">
    <property type="entry name" value="Growth factor receptor domain"/>
    <property type="match status" value="1"/>
</dbReference>
<keyword evidence="6" id="KW-0393">Immunoglobulin domain</keyword>
<dbReference type="RefSeq" id="XP_028911578.1">
    <property type="nucleotide sequence ID" value="XM_029055745.2"/>
</dbReference>
<evidence type="ECO:0000313" key="12">
    <source>
        <dbReference type="Proteomes" id="UP000002279"/>
    </source>
</evidence>
<dbReference type="InterPro" id="IPR011390">
    <property type="entry name" value="IGFBP_rP_mac25"/>
</dbReference>
<dbReference type="InterPro" id="IPR013783">
    <property type="entry name" value="Ig-like_fold"/>
</dbReference>
<dbReference type="InterPro" id="IPR009030">
    <property type="entry name" value="Growth_fac_rcpt_cys_sf"/>
</dbReference>
<dbReference type="SMART" id="SM00408">
    <property type="entry name" value="IGc2"/>
    <property type="match status" value="1"/>
</dbReference>
<dbReference type="InterPro" id="IPR003598">
    <property type="entry name" value="Ig_sub2"/>
</dbReference>
<dbReference type="InterPro" id="IPR007110">
    <property type="entry name" value="Ig-like_dom"/>
</dbReference>
<evidence type="ECO:0000259" key="8">
    <source>
        <dbReference type="PROSITE" id="PS50835"/>
    </source>
</evidence>
<gene>
    <name evidence="11" type="primary">IGFBPL1</name>
</gene>
<keyword evidence="4" id="KW-1015">Disulfide bond</keyword>
<dbReference type="Pfam" id="PF07648">
    <property type="entry name" value="Kazal_2"/>
    <property type="match status" value="1"/>
</dbReference>
<dbReference type="PROSITE" id="PS50835">
    <property type="entry name" value="IG_LIKE"/>
    <property type="match status" value="1"/>
</dbReference>
<evidence type="ECO:0000256" key="6">
    <source>
        <dbReference type="ARBA" id="ARBA00023319"/>
    </source>
</evidence>
<reference evidence="11 12" key="1">
    <citation type="journal article" date="2008" name="Nature">
        <title>Genome analysis of the platypus reveals unique signatures of evolution.</title>
        <authorList>
            <person name="Warren W.C."/>
            <person name="Hillier L.W."/>
            <person name="Marshall Graves J.A."/>
            <person name="Birney E."/>
            <person name="Ponting C.P."/>
            <person name="Grutzner F."/>
            <person name="Belov K."/>
            <person name="Miller W."/>
            <person name="Clarke L."/>
            <person name="Chinwalla A.T."/>
            <person name="Yang S.P."/>
            <person name="Heger A."/>
            <person name="Locke D.P."/>
            <person name="Miethke P."/>
            <person name="Waters P.D."/>
            <person name="Veyrunes F."/>
            <person name="Fulton L."/>
            <person name="Fulton B."/>
            <person name="Graves T."/>
            <person name="Wallis J."/>
            <person name="Puente X.S."/>
            <person name="Lopez-Otin C."/>
            <person name="Ordonez G.R."/>
            <person name="Eichler E.E."/>
            <person name="Chen L."/>
            <person name="Cheng Z."/>
            <person name="Deakin J.E."/>
            <person name="Alsop A."/>
            <person name="Thompson K."/>
            <person name="Kirby P."/>
            <person name="Papenfuss A.T."/>
            <person name="Wakefield M.J."/>
            <person name="Olender T."/>
            <person name="Lancet D."/>
            <person name="Huttley G.A."/>
            <person name="Smit A.F."/>
            <person name="Pask A."/>
            <person name="Temple-Smith P."/>
            <person name="Batzer M.A."/>
            <person name="Walker J.A."/>
            <person name="Konkel M.K."/>
            <person name="Harris R.S."/>
            <person name="Whittington C.M."/>
            <person name="Wong E.S."/>
            <person name="Gemmell N.J."/>
            <person name="Buschiazzo E."/>
            <person name="Vargas Jentzsch I.M."/>
            <person name="Merkel A."/>
            <person name="Schmitz J."/>
            <person name="Zemann A."/>
            <person name="Churakov G."/>
            <person name="Kriegs J.O."/>
            <person name="Brosius J."/>
            <person name="Murchison E.P."/>
            <person name="Sachidanandam R."/>
            <person name="Smith C."/>
            <person name="Hannon G.J."/>
            <person name="Tsend-Ayush E."/>
            <person name="McMillan D."/>
            <person name="Attenborough R."/>
            <person name="Rens W."/>
            <person name="Ferguson-Smith M."/>
            <person name="Lefevre C.M."/>
            <person name="Sharp J.A."/>
            <person name="Nicholas K.R."/>
            <person name="Ray D.A."/>
            <person name="Kube M."/>
            <person name="Reinhardt R."/>
            <person name="Pringle T.H."/>
            <person name="Taylor J."/>
            <person name="Jones R.C."/>
            <person name="Nixon B."/>
            <person name="Dacheux J.L."/>
            <person name="Niwa H."/>
            <person name="Sekita Y."/>
            <person name="Huang X."/>
            <person name="Stark A."/>
            <person name="Kheradpour P."/>
            <person name="Kellis M."/>
            <person name="Flicek P."/>
            <person name="Chen Y."/>
            <person name="Webber C."/>
            <person name="Hardison R."/>
            <person name="Nelson J."/>
            <person name="Hallsworth-Pepin K."/>
            <person name="Delehaunty K."/>
            <person name="Markovic C."/>
            <person name="Minx P."/>
            <person name="Feng Y."/>
            <person name="Kremitzki C."/>
            <person name="Mitreva M."/>
            <person name="Glasscock J."/>
            <person name="Wylie T."/>
            <person name="Wohldmann P."/>
            <person name="Thiru P."/>
            <person name="Nhan M.N."/>
            <person name="Pohl C.S."/>
            <person name="Smith S.M."/>
            <person name="Hou S."/>
            <person name="Nefedov M."/>
            <person name="de Jong P.J."/>
            <person name="Renfree M.B."/>
            <person name="Mardis E.R."/>
            <person name="Wilson R.K."/>
        </authorList>
    </citation>
    <scope>NUCLEOTIDE SEQUENCE [LARGE SCALE GENOMIC DNA]</scope>
    <source>
        <strain evidence="11 12">Glennie</strain>
    </source>
</reference>
<feature type="signal peptide" evidence="7">
    <location>
        <begin position="1"/>
        <end position="28"/>
    </location>
</feature>
<dbReference type="Ensembl" id="ENSOANT00000047830.1">
    <property type="protein sequence ID" value="ENSOANP00000049240.1"/>
    <property type="gene ID" value="ENSOANG00000045103.1"/>
</dbReference>
<organism evidence="11 12">
    <name type="scientific">Ornithorhynchus anatinus</name>
    <name type="common">Duckbill platypus</name>
    <dbReference type="NCBI Taxonomy" id="9258"/>
    <lineage>
        <taxon>Eukaryota</taxon>
        <taxon>Metazoa</taxon>
        <taxon>Chordata</taxon>
        <taxon>Craniata</taxon>
        <taxon>Vertebrata</taxon>
        <taxon>Euteleostomi</taxon>
        <taxon>Mammalia</taxon>
        <taxon>Monotremata</taxon>
        <taxon>Ornithorhynchidae</taxon>
        <taxon>Ornithorhynchus</taxon>
    </lineage>
</organism>
<dbReference type="Pfam" id="PF13927">
    <property type="entry name" value="Ig_3"/>
    <property type="match status" value="1"/>
</dbReference>
<dbReference type="Gene3D" id="4.10.40.20">
    <property type="match status" value="1"/>
</dbReference>
<dbReference type="CTD" id="347252"/>
<evidence type="ECO:0000313" key="11">
    <source>
        <dbReference type="Ensembl" id="ENSOANP00000049240.1"/>
    </source>
</evidence>
<accession>A0A6I8P5F1</accession>
<dbReference type="OrthoDB" id="10012075at2759"/>
<dbReference type="Bgee" id="ENSOANG00000045103">
    <property type="expression patterns" value="Expressed in cerebellum and 6 other cell types or tissues"/>
</dbReference>
<reference evidence="11" key="3">
    <citation type="submission" date="2025-09" db="UniProtKB">
        <authorList>
            <consortium name="Ensembl"/>
        </authorList>
    </citation>
    <scope>IDENTIFICATION</scope>
    <source>
        <strain evidence="11">Glennie</strain>
    </source>
</reference>
<evidence type="ECO:0000256" key="1">
    <source>
        <dbReference type="ARBA" id="ARBA00004613"/>
    </source>
</evidence>
<sequence>MAPPARSLPLLLLLLLLPLCLLPRRSVGAAGGVPCGPCRPDRCEPAPCPAAELTVRDVCGCCERCLGAEGERCGGRAGRRARCGPRLVCVGLSRPGPGAAVPPPAELEGTGRCVCEEEGAVCGSDGRSYGSVCALHLHSALAREAGRDRIHKVHDGECKFAPVIVMPPKKIHNVTGAQVYLSCEVKAVPTPLITWRKITESPKGVKLLEELPGDRVNMAVQVRGGPSKHESTGWVLINPLTKEDEGVYQCHATNMEGETQSEGAIKVMDQSKYKRTNFIDTDDDI</sequence>
<dbReference type="GO" id="GO:0005520">
    <property type="term" value="F:insulin-like growth factor binding"/>
    <property type="evidence" value="ECO:0007669"/>
    <property type="project" value="InterPro"/>
</dbReference>
<name>A0A6I8P5F1_ORNAN</name>
<evidence type="ECO:0000256" key="3">
    <source>
        <dbReference type="ARBA" id="ARBA00022729"/>
    </source>
</evidence>
<dbReference type="Pfam" id="PF00219">
    <property type="entry name" value="IGFBP"/>
    <property type="match status" value="1"/>
</dbReference>
<keyword evidence="2" id="KW-0964">Secreted</keyword>
<dbReference type="InterPro" id="IPR036179">
    <property type="entry name" value="Ig-like_dom_sf"/>
</dbReference>
<dbReference type="SMART" id="SM00409">
    <property type="entry name" value="IG"/>
    <property type="match status" value="1"/>
</dbReference>
<dbReference type="GO" id="GO:0001558">
    <property type="term" value="P:regulation of cell growth"/>
    <property type="evidence" value="ECO:0007669"/>
    <property type="project" value="InterPro"/>
</dbReference>
<dbReference type="InterPro" id="IPR000867">
    <property type="entry name" value="IGFBP-like"/>
</dbReference>
<dbReference type="PANTHER" id="PTHR14186">
    <property type="entry name" value="INSULIN-LIKE GROWTH FACTOR BINDING PROTEIN-RELATED"/>
    <property type="match status" value="1"/>
</dbReference>
<dbReference type="Gene3D" id="2.60.40.10">
    <property type="entry name" value="Immunoglobulins"/>
    <property type="match status" value="1"/>
</dbReference>
<dbReference type="FunCoup" id="A0A6I8P5F1">
    <property type="interactions" value="59"/>
</dbReference>
<protein>
    <submittedName>
        <fullName evidence="11">Insulin like growth factor binding protein like 1</fullName>
    </submittedName>
</protein>
<dbReference type="GO" id="GO:0071228">
    <property type="term" value="P:cellular response to tumor cell"/>
    <property type="evidence" value="ECO:0007669"/>
    <property type="project" value="Ensembl"/>
</dbReference>
<dbReference type="SUPFAM" id="SSF100895">
    <property type="entry name" value="Kazal-type serine protease inhibitors"/>
    <property type="match status" value="1"/>
</dbReference>
<evidence type="ECO:0000256" key="5">
    <source>
        <dbReference type="ARBA" id="ARBA00023180"/>
    </source>
</evidence>
<dbReference type="SMART" id="SM00280">
    <property type="entry name" value="KAZAL"/>
    <property type="match status" value="1"/>
</dbReference>
<dbReference type="InterPro" id="IPR036058">
    <property type="entry name" value="Kazal_dom_sf"/>
</dbReference>
<comment type="subcellular location">
    <subcellularLocation>
        <location evidence="1">Secreted</location>
    </subcellularLocation>
</comment>
<proteinExistence type="predicted"/>
<dbReference type="OMA" id="PGMVCVS"/>
<dbReference type="PROSITE" id="PS51465">
    <property type="entry name" value="KAZAL_2"/>
    <property type="match status" value="1"/>
</dbReference>
<evidence type="ECO:0000256" key="4">
    <source>
        <dbReference type="ARBA" id="ARBA00023157"/>
    </source>
</evidence>
<dbReference type="PROSITE" id="PS51323">
    <property type="entry name" value="IGFBP_N_2"/>
    <property type="match status" value="1"/>
</dbReference>
<dbReference type="SMART" id="SM00121">
    <property type="entry name" value="IB"/>
    <property type="match status" value="1"/>
</dbReference>
<dbReference type="Gene3D" id="3.30.60.30">
    <property type="match status" value="1"/>
</dbReference>
<dbReference type="AlphaFoldDB" id="A0A6I8P5F1"/>
<dbReference type="CDD" id="cd00104">
    <property type="entry name" value="KAZAL_FS"/>
    <property type="match status" value="1"/>
</dbReference>
<evidence type="ECO:0000259" key="9">
    <source>
        <dbReference type="PROSITE" id="PS51323"/>
    </source>
</evidence>
<evidence type="ECO:0000259" key="10">
    <source>
        <dbReference type="PROSITE" id="PS51465"/>
    </source>
</evidence>
<dbReference type="GeneID" id="114808129"/>
<dbReference type="InterPro" id="IPR002350">
    <property type="entry name" value="Kazal_dom"/>
</dbReference>
<keyword evidence="12" id="KW-1185">Reference proteome</keyword>
<dbReference type="FunFam" id="2.60.40.10:FF:000763">
    <property type="entry name" value="Insulin-like growth factor binding protein 7"/>
    <property type="match status" value="1"/>
</dbReference>